<evidence type="ECO:0000313" key="1">
    <source>
        <dbReference type="EMBL" id="MDR6218133.1"/>
    </source>
</evidence>
<protein>
    <submittedName>
        <fullName evidence="1">Uncharacterized protein</fullName>
    </submittedName>
</protein>
<evidence type="ECO:0000313" key="2">
    <source>
        <dbReference type="Proteomes" id="UP001185331"/>
    </source>
</evidence>
<comment type="caution">
    <text evidence="1">The sequence shown here is derived from an EMBL/GenBank/DDBJ whole genome shotgun (WGS) entry which is preliminary data.</text>
</comment>
<organism evidence="1 2">
    <name type="scientific">Deinococcus soli</name>
    <name type="common">ex Cha et al. 2016</name>
    <dbReference type="NCBI Taxonomy" id="1309411"/>
    <lineage>
        <taxon>Bacteria</taxon>
        <taxon>Thermotogati</taxon>
        <taxon>Deinococcota</taxon>
        <taxon>Deinococci</taxon>
        <taxon>Deinococcales</taxon>
        <taxon>Deinococcaceae</taxon>
        <taxon>Deinococcus</taxon>
    </lineage>
</organism>
<gene>
    <name evidence="1" type="ORF">J2Y00_001696</name>
</gene>
<name>A0AAE4BKT2_9DEIO</name>
<sequence length="106" mass="11077">MPTTSTSRLGARKASATPHEQALLRQVLRLTLGAGMRPAGTPITRAALEHTCQSLGITGPRPIRAVLAGLTRLDLVRPADGLAVIHLRAGRYLLTSGGAAFLTAET</sequence>
<proteinExistence type="predicted"/>
<reference evidence="1" key="1">
    <citation type="submission" date="2023-07" db="EMBL/GenBank/DDBJ databases">
        <title>Sorghum-associated microbial communities from plants grown in Nebraska, USA.</title>
        <authorList>
            <person name="Schachtman D."/>
        </authorList>
    </citation>
    <scope>NUCLEOTIDE SEQUENCE</scope>
    <source>
        <strain evidence="1">BE330</strain>
    </source>
</reference>
<dbReference type="EMBL" id="JAVDQK010000004">
    <property type="protein sequence ID" value="MDR6218133.1"/>
    <property type="molecule type" value="Genomic_DNA"/>
</dbReference>
<accession>A0AAE4BKT2</accession>
<dbReference type="Proteomes" id="UP001185331">
    <property type="component" value="Unassembled WGS sequence"/>
</dbReference>
<dbReference type="AlphaFoldDB" id="A0AAE4BKT2"/>
<dbReference type="RefSeq" id="WP_309854191.1">
    <property type="nucleotide sequence ID" value="NZ_JAVDQJ010000004.1"/>
</dbReference>